<dbReference type="InterPro" id="IPR004358">
    <property type="entry name" value="Sig_transdc_His_kin-like_C"/>
</dbReference>
<name>A0A9X1KNR4_9FLAO</name>
<dbReference type="InterPro" id="IPR003594">
    <property type="entry name" value="HATPase_dom"/>
</dbReference>
<keyword evidence="3" id="KW-0597">Phosphoprotein</keyword>
<dbReference type="PROSITE" id="PS50109">
    <property type="entry name" value="HIS_KIN"/>
    <property type="match status" value="1"/>
</dbReference>
<dbReference type="GO" id="GO:0000155">
    <property type="term" value="F:phosphorelay sensor kinase activity"/>
    <property type="evidence" value="ECO:0007669"/>
    <property type="project" value="InterPro"/>
</dbReference>
<dbReference type="InterPro" id="IPR013656">
    <property type="entry name" value="PAS_4"/>
</dbReference>
<dbReference type="PROSITE" id="PS50113">
    <property type="entry name" value="PAC"/>
    <property type="match status" value="4"/>
</dbReference>
<dbReference type="FunFam" id="3.30.450.20:FF:000099">
    <property type="entry name" value="Sensory box sensor histidine kinase"/>
    <property type="match status" value="1"/>
</dbReference>
<dbReference type="Pfam" id="PF00512">
    <property type="entry name" value="HisKA"/>
    <property type="match status" value="1"/>
</dbReference>
<dbReference type="CDD" id="cd00082">
    <property type="entry name" value="HisKA"/>
    <property type="match status" value="1"/>
</dbReference>
<dbReference type="PRINTS" id="PR00344">
    <property type="entry name" value="BCTRLSENSOR"/>
</dbReference>
<evidence type="ECO:0000256" key="2">
    <source>
        <dbReference type="ARBA" id="ARBA00012438"/>
    </source>
</evidence>
<dbReference type="SUPFAM" id="SSF55785">
    <property type="entry name" value="PYP-like sensor domain (PAS domain)"/>
    <property type="match status" value="7"/>
</dbReference>
<dbReference type="Pfam" id="PF13426">
    <property type="entry name" value="PAS_9"/>
    <property type="match status" value="1"/>
</dbReference>
<proteinExistence type="predicted"/>
<dbReference type="InterPro" id="IPR036890">
    <property type="entry name" value="HATPase_C_sf"/>
</dbReference>
<evidence type="ECO:0000256" key="5">
    <source>
        <dbReference type="ARBA" id="ARBA00022777"/>
    </source>
</evidence>
<accession>A0A9X1KNR4</accession>
<evidence type="ECO:0000259" key="8">
    <source>
        <dbReference type="PROSITE" id="PS50112"/>
    </source>
</evidence>
<dbReference type="InterPro" id="IPR035965">
    <property type="entry name" value="PAS-like_dom_sf"/>
</dbReference>
<dbReference type="SMART" id="SM00091">
    <property type="entry name" value="PAS"/>
    <property type="match status" value="6"/>
</dbReference>
<dbReference type="Pfam" id="PF08447">
    <property type="entry name" value="PAS_3"/>
    <property type="match status" value="2"/>
</dbReference>
<dbReference type="CDD" id="cd00130">
    <property type="entry name" value="PAS"/>
    <property type="match status" value="3"/>
</dbReference>
<dbReference type="Gene3D" id="2.10.70.100">
    <property type="match status" value="1"/>
</dbReference>
<dbReference type="SMART" id="SM00086">
    <property type="entry name" value="PAC"/>
    <property type="match status" value="5"/>
</dbReference>
<reference evidence="10 11" key="1">
    <citation type="journal article" date="2023" name="Antonie Van Leeuwenhoek">
        <title>Flavobacterium potami sp. nov., a multi-metal resistance genes harbouring bacterium isolated from shallow river silt.</title>
        <authorList>
            <person name="Li S."/>
            <person name="Mao S."/>
            <person name="Mu W."/>
            <person name="Guo B."/>
            <person name="Li C."/>
            <person name="Zhu Q."/>
            <person name="Hou X."/>
            <person name="Zhao Y."/>
            <person name="Wei S."/>
            <person name="Liu H."/>
            <person name="Liu A."/>
        </authorList>
    </citation>
    <scope>NUCLEOTIDE SEQUENCE [LARGE SCALE GENOMIC DNA]</scope>
    <source>
        <strain evidence="10 11">17A</strain>
    </source>
</reference>
<dbReference type="Gene3D" id="1.10.287.130">
    <property type="match status" value="1"/>
</dbReference>
<feature type="domain" description="PAS" evidence="8">
    <location>
        <begin position="961"/>
        <end position="1034"/>
    </location>
</feature>
<dbReference type="InterPro" id="IPR005467">
    <property type="entry name" value="His_kinase_dom"/>
</dbReference>
<evidence type="ECO:0000313" key="11">
    <source>
        <dbReference type="Proteomes" id="UP001139366"/>
    </source>
</evidence>
<keyword evidence="4" id="KW-0808">Transferase</keyword>
<dbReference type="InterPro" id="IPR000014">
    <property type="entry name" value="PAS"/>
</dbReference>
<feature type="domain" description="Histidine kinase" evidence="7">
    <location>
        <begin position="1113"/>
        <end position="1339"/>
    </location>
</feature>
<keyword evidence="11" id="KW-1185">Reference proteome</keyword>
<evidence type="ECO:0000256" key="4">
    <source>
        <dbReference type="ARBA" id="ARBA00022679"/>
    </source>
</evidence>
<keyword evidence="5" id="KW-0418">Kinase</keyword>
<dbReference type="InterPro" id="IPR052162">
    <property type="entry name" value="Sensor_kinase/Photoreceptor"/>
</dbReference>
<dbReference type="InterPro" id="IPR036097">
    <property type="entry name" value="HisK_dim/P_sf"/>
</dbReference>
<dbReference type="NCBIfam" id="TIGR00229">
    <property type="entry name" value="sensory_box"/>
    <property type="match status" value="3"/>
</dbReference>
<dbReference type="EC" id="2.7.13.3" evidence="2"/>
<dbReference type="SUPFAM" id="SSF55874">
    <property type="entry name" value="ATPase domain of HSP90 chaperone/DNA topoisomerase II/histidine kinase"/>
    <property type="match status" value="1"/>
</dbReference>
<dbReference type="SMART" id="SM00388">
    <property type="entry name" value="HisKA"/>
    <property type="match status" value="1"/>
</dbReference>
<feature type="domain" description="PAC" evidence="9">
    <location>
        <begin position="634"/>
        <end position="686"/>
    </location>
</feature>
<dbReference type="SUPFAM" id="SSF47384">
    <property type="entry name" value="Homodimeric domain of signal transducing histidine kinase"/>
    <property type="match status" value="1"/>
</dbReference>
<protein>
    <recommendedName>
        <fullName evidence="2">histidine kinase</fullName>
        <ecNumber evidence="2">2.7.13.3</ecNumber>
    </recommendedName>
</protein>
<dbReference type="EMBL" id="JAINUY010000001">
    <property type="protein sequence ID" value="MBZ4033352.1"/>
    <property type="molecule type" value="Genomic_DNA"/>
</dbReference>
<feature type="coiled-coil region" evidence="6">
    <location>
        <begin position="1180"/>
        <end position="1211"/>
    </location>
</feature>
<evidence type="ECO:0000313" key="10">
    <source>
        <dbReference type="EMBL" id="MBZ4033352.1"/>
    </source>
</evidence>
<dbReference type="Pfam" id="PF02518">
    <property type="entry name" value="HATPase_c"/>
    <property type="match status" value="1"/>
</dbReference>
<feature type="domain" description="PAS" evidence="8">
    <location>
        <begin position="560"/>
        <end position="632"/>
    </location>
</feature>
<evidence type="ECO:0000259" key="9">
    <source>
        <dbReference type="PROSITE" id="PS50113"/>
    </source>
</evidence>
<dbReference type="RefSeq" id="WP_223704183.1">
    <property type="nucleotide sequence ID" value="NZ_JAINUY010000001.1"/>
</dbReference>
<dbReference type="Proteomes" id="UP001139366">
    <property type="component" value="Unassembled WGS sequence"/>
</dbReference>
<dbReference type="Gene3D" id="3.30.450.20">
    <property type="entry name" value="PAS domain"/>
    <property type="match status" value="8"/>
</dbReference>
<keyword evidence="6" id="KW-0175">Coiled coil</keyword>
<feature type="coiled-coil region" evidence="6">
    <location>
        <begin position="1083"/>
        <end position="1113"/>
    </location>
</feature>
<organism evidence="10 11">
    <name type="scientific">Flavobacterium potami</name>
    <dbReference type="NCBI Taxonomy" id="2872310"/>
    <lineage>
        <taxon>Bacteria</taxon>
        <taxon>Pseudomonadati</taxon>
        <taxon>Bacteroidota</taxon>
        <taxon>Flavobacteriia</taxon>
        <taxon>Flavobacteriales</taxon>
        <taxon>Flavobacteriaceae</taxon>
        <taxon>Flavobacterium</taxon>
    </lineage>
</organism>
<dbReference type="Gene3D" id="3.30.565.10">
    <property type="entry name" value="Histidine kinase-like ATPase, C-terminal domain"/>
    <property type="match status" value="1"/>
</dbReference>
<feature type="domain" description="PAC" evidence="9">
    <location>
        <begin position="1036"/>
        <end position="1088"/>
    </location>
</feature>
<dbReference type="Pfam" id="PF08448">
    <property type="entry name" value="PAS_4"/>
    <property type="match status" value="4"/>
</dbReference>
<dbReference type="PANTHER" id="PTHR43304:SF1">
    <property type="entry name" value="PAC DOMAIN-CONTAINING PROTEIN"/>
    <property type="match status" value="1"/>
</dbReference>
<evidence type="ECO:0000256" key="3">
    <source>
        <dbReference type="ARBA" id="ARBA00022553"/>
    </source>
</evidence>
<comment type="catalytic activity">
    <reaction evidence="1">
        <text>ATP + protein L-histidine = ADP + protein N-phospho-L-histidine.</text>
        <dbReference type="EC" id="2.7.13.3"/>
    </reaction>
</comment>
<dbReference type="InterPro" id="IPR000700">
    <property type="entry name" value="PAS-assoc_C"/>
</dbReference>
<feature type="domain" description="PAC" evidence="9">
    <location>
        <begin position="890"/>
        <end position="942"/>
    </location>
</feature>
<evidence type="ECO:0000256" key="6">
    <source>
        <dbReference type="SAM" id="Coils"/>
    </source>
</evidence>
<dbReference type="SMART" id="SM00387">
    <property type="entry name" value="HATPase_c"/>
    <property type="match status" value="1"/>
</dbReference>
<feature type="domain" description="PAC" evidence="9">
    <location>
        <begin position="764"/>
        <end position="818"/>
    </location>
</feature>
<evidence type="ECO:0000256" key="1">
    <source>
        <dbReference type="ARBA" id="ARBA00000085"/>
    </source>
</evidence>
<dbReference type="InterPro" id="IPR003661">
    <property type="entry name" value="HisK_dim/P_dom"/>
</dbReference>
<evidence type="ECO:0000259" key="7">
    <source>
        <dbReference type="PROSITE" id="PS50109"/>
    </source>
</evidence>
<dbReference type="InterPro" id="IPR001610">
    <property type="entry name" value="PAC"/>
</dbReference>
<dbReference type="InterPro" id="IPR013655">
    <property type="entry name" value="PAS_fold_3"/>
</dbReference>
<comment type="caution">
    <text evidence="10">The sequence shown here is derived from an EMBL/GenBank/DDBJ whole genome shotgun (WGS) entry which is preliminary data.</text>
</comment>
<dbReference type="PROSITE" id="PS50112">
    <property type="entry name" value="PAS"/>
    <property type="match status" value="2"/>
</dbReference>
<gene>
    <name evidence="10" type="ORF">K6T82_01135</name>
</gene>
<sequence>MNRNKKEHYFMSEGGEMGSLIRSKDWSKTPLGNPEKWPQSLKTMTAMMLANPFAMYIAWGKSYTQLYNDAFHPILGTSKHPEALGGSSQNTFSEIWETIEPMFADVMKGNAVSFPDFKVSLHRNGYIEDCYFDFSYSPIKIEDGSVGGILVTVIETTEKKIVADALRESNSRFVNNIMQAPVAMCIFRSENFIVEIANGQMMQLWETKAENIINQPIFSVLPQLKKQGLGEILQSVYNDGKKITTDEHFVQLNRNGKTENTYINFVYEALREADGTISGVAAIATEVTAQVLARSKVEESEQKIRQLVENAPFPIGVYVGKEMHIELANESIIKIWGKGPDVIGKTYTEILPELKDAPIFKQVQTVYETGQSFHSQNTRIDILVDNVLKTSYFNYSFTPLYDTNGKVYGVMNTAVEITDLFLAKQKIEESDKRFRNTVRQAPVGIAILRGPDYVAEMANEAYLKLIDRDEKSFVGIPLFESLPEVKETVSDLLDGVLNTGIPFHGNEVPVPINRYGKIEICYFDFLYNPLKEENGTISGILVTVTEVSEKVEARKKIELNEDRLKIVVEASELGTWELNVKTRTPIYSQRYLEIVGGYTEEVSLTHEELLAHLHPDDLHIRNKGFKEALNSGFLNYEVRVVWKDQSIHWIEGKGKVFYDENNEPEKLIGTIREITEEKKYQQKIEESEKKLRNLIMQSPVPKVILRGNDFVIEMANYVLLDRMWKKQMADVEGKNLLKLFPELKKQKYGKLLKQVYESGEVYAESESLLFIDNENGGSQFYVDFEFAPLRESDNSISGIRMTLIDVTEKVEARKKIEESEMRFRSLTESIPQLIWETDAEGGALFTSGKWLEYTGIQPGVEGSWEAMIHPEDFQENVRIWQNALLTGEMYRCDVRMRRKDGSYRWHTVIGEPVYNIDNKIIKWVGAFTDIHTEKAFTHELEQQVTARTRELIQINESLRKSEERYHLMVEEVQEYAILYLSAHGIIENWNAGAEKIKGYKADEIIGKYFAIFYTPEDQKSKLPEKLLQLAIENGKVIHEGWRARKDGSKFWASVVITAVHNKQHEIIGFSKVTHDLTERKKADDTLKMNALELEQKNNELEEMNKELQSFAYISSHDLQEPLRKIQTFASQIMEKESESLSENGKDKFRRMQNAAQRMQTLINDLLAYSRTNSQERIFIKTDLSQIIKEVKEDLTEELEQKNAVIEVEKTSKVDIIPFQFKQLLYNLISNSLKFSNPEIPIVIKIKSEIDTAEKFNNDKLIPTKKYCHIQVSDNGIGFESQYNKKIFEVFQRLHGRDRYNGTGIGLAIVKKIVENHNGIISASGVQNQGASFDIYIPVS</sequence>
<dbReference type="PANTHER" id="PTHR43304">
    <property type="entry name" value="PHYTOCHROME-LIKE PROTEIN CPH1"/>
    <property type="match status" value="1"/>
</dbReference>